<proteinExistence type="predicted"/>
<dbReference type="InterPro" id="IPR012074">
    <property type="entry name" value="GAF_ANTAR"/>
</dbReference>
<sequence length="238" mass="24831">MVTRAMAICLASLRRNHQANQDGLSSLASSATAAVLGVTGVGASVASVVLGAAERVPTLTWGDDPVSRRLADLQFTTGEGPAIDAIEAGAAVFAPDLAELSQVRWPAFTAEAIALDVRAVFALPLQLGAIKVGVLVLHRDKPGPLSTPALGDAVALADAATSILLSAAALAPEMDDDLLDQQQMVVFQATGMISVQLGIDLTEALIRLRAHAYGNNRMTSEVAEDVVARRLRFDEGQR</sequence>
<dbReference type="RefSeq" id="WP_143985313.1">
    <property type="nucleotide sequence ID" value="NZ_CP041692.1"/>
</dbReference>
<dbReference type="InterPro" id="IPR029016">
    <property type="entry name" value="GAF-like_dom_sf"/>
</dbReference>
<dbReference type="AlphaFoldDB" id="A0A516PW05"/>
<dbReference type="SUPFAM" id="SSF55781">
    <property type="entry name" value="GAF domain-like"/>
    <property type="match status" value="1"/>
</dbReference>
<accession>A0A516PW05</accession>
<gene>
    <name evidence="1" type="ORF">FOE78_04915</name>
</gene>
<organism evidence="1 2">
    <name type="scientific">Microlunatus elymi</name>
    <dbReference type="NCBI Taxonomy" id="2596828"/>
    <lineage>
        <taxon>Bacteria</taxon>
        <taxon>Bacillati</taxon>
        <taxon>Actinomycetota</taxon>
        <taxon>Actinomycetes</taxon>
        <taxon>Propionibacteriales</taxon>
        <taxon>Propionibacteriaceae</taxon>
        <taxon>Microlunatus</taxon>
    </lineage>
</organism>
<dbReference type="OrthoDB" id="5187007at2"/>
<evidence type="ECO:0000313" key="2">
    <source>
        <dbReference type="Proteomes" id="UP000319263"/>
    </source>
</evidence>
<evidence type="ECO:0000313" key="1">
    <source>
        <dbReference type="EMBL" id="QDP95340.1"/>
    </source>
</evidence>
<reference evidence="1 2" key="1">
    <citation type="submission" date="2019-07" db="EMBL/GenBank/DDBJ databases">
        <title>Microlunatus dokdonensis sp. nov. isolated from the rhizospheric soil of the wild plant Elymus tsukushiensis.</title>
        <authorList>
            <person name="Ghim S.-Y."/>
            <person name="Hwang Y.-J."/>
            <person name="Son J.-S."/>
            <person name="Shin J.-H."/>
        </authorList>
    </citation>
    <scope>NUCLEOTIDE SEQUENCE [LARGE SCALE GENOMIC DNA]</scope>
    <source>
        <strain evidence="1 2">KUDC0627</strain>
    </source>
</reference>
<keyword evidence="2" id="KW-1185">Reference proteome</keyword>
<name>A0A516PW05_9ACTN</name>
<dbReference type="EMBL" id="CP041692">
    <property type="protein sequence ID" value="QDP95340.1"/>
    <property type="molecule type" value="Genomic_DNA"/>
</dbReference>
<dbReference type="KEGG" id="mik:FOE78_04915"/>
<dbReference type="Proteomes" id="UP000319263">
    <property type="component" value="Chromosome"/>
</dbReference>
<dbReference type="Gene3D" id="3.30.450.40">
    <property type="match status" value="1"/>
</dbReference>
<protein>
    <submittedName>
        <fullName evidence="1">GAF domain-containing protein</fullName>
    </submittedName>
</protein>
<dbReference type="PIRSF" id="PIRSF036625">
    <property type="entry name" value="GAF_ANTAR"/>
    <property type="match status" value="1"/>
</dbReference>